<protein>
    <recommendedName>
        <fullName evidence="4">Transcriptional regulator, AbiEi antitoxin, Type IV TA system</fullName>
    </recommendedName>
</protein>
<evidence type="ECO:0000313" key="2">
    <source>
        <dbReference type="EMBL" id="AMD87283.1"/>
    </source>
</evidence>
<evidence type="ECO:0008006" key="4">
    <source>
        <dbReference type="Google" id="ProtNLM"/>
    </source>
</evidence>
<feature type="region of interest" description="Disordered" evidence="1">
    <location>
        <begin position="338"/>
        <end position="361"/>
    </location>
</feature>
<name>A0A0X8JF37_ACTRD</name>
<dbReference type="OrthoDB" id="5517693at2"/>
<keyword evidence="3" id="KW-1185">Reference proteome</keyword>
<gene>
    <name evidence="2" type="ORF">AXF14_06380</name>
</gene>
<dbReference type="RefSeq" id="WP_067941795.1">
    <property type="nucleotide sequence ID" value="NZ_CP014228.1"/>
</dbReference>
<dbReference type="AlphaFoldDB" id="A0A0X8JF37"/>
<accession>A0A0X8JF37</accession>
<organism evidence="2 3">
    <name type="scientific">Actinomyces radicidentis</name>
    <dbReference type="NCBI Taxonomy" id="111015"/>
    <lineage>
        <taxon>Bacteria</taxon>
        <taxon>Bacillati</taxon>
        <taxon>Actinomycetota</taxon>
        <taxon>Actinomycetes</taxon>
        <taxon>Actinomycetales</taxon>
        <taxon>Actinomycetaceae</taxon>
        <taxon>Actinomyces</taxon>
    </lineage>
</organism>
<evidence type="ECO:0000256" key="1">
    <source>
        <dbReference type="SAM" id="MobiDB-lite"/>
    </source>
</evidence>
<dbReference type="Proteomes" id="UP000065220">
    <property type="component" value="Chromosome"/>
</dbReference>
<dbReference type="EMBL" id="CP014228">
    <property type="protein sequence ID" value="AMD87283.1"/>
    <property type="molecule type" value="Genomic_DNA"/>
</dbReference>
<feature type="compositionally biased region" description="Polar residues" evidence="1">
    <location>
        <begin position="346"/>
        <end position="361"/>
    </location>
</feature>
<sequence>MDAPWTSPTPILLTRDALARTGNRNELTRQARTEGTLLRLRAGAYVDRRAFARLRPSEQHRVRIIAAHRCDDLQDGAALARESAAIMMGIPLIGPVPERVQLVRPARLGGRLTATTRTLTAPPSVDLTDLAGVPITSAAQTLIDLGRRRSFASTLASMDHCLHTTAVSKEQLLGLLATQQHRPGNGLARRAIEWSDSRAESPGESLSRAVIIENGLAVPDLQRELLDDDGEFLGRVDMLWEEHGVVGEFDGAMKYTRGLTGAYPQEVVVAERRREHALESRGHVRVARWTWADAMGRGTGMLTELARYGVVARPRTRSTVYASIDRRISRNQTVEQCIDGRPGDQESGTRASWPSDWRSTS</sequence>
<dbReference type="STRING" id="111015.AXF14_06380"/>
<evidence type="ECO:0000313" key="3">
    <source>
        <dbReference type="Proteomes" id="UP000065220"/>
    </source>
</evidence>
<reference evidence="3" key="1">
    <citation type="submission" date="2016-02" db="EMBL/GenBank/DDBJ databases">
        <authorList>
            <person name="Holder M.E."/>
            <person name="Ajami N.J."/>
            <person name="Petrosino J.F."/>
        </authorList>
    </citation>
    <scope>NUCLEOTIDE SEQUENCE [LARGE SCALE GENOMIC DNA]</scope>
    <source>
        <strain evidence="3">CCUG 36733</strain>
    </source>
</reference>
<proteinExistence type="predicted"/>
<dbReference type="KEGG" id="ard:AXF14_06380"/>